<dbReference type="OrthoDB" id="5243731at2"/>
<dbReference type="EMBL" id="FNCC01000001">
    <property type="protein sequence ID" value="SDF37822.1"/>
    <property type="molecule type" value="Genomic_DNA"/>
</dbReference>
<sequence>MTQVPNILLPGEGESVQIGTTTHTTFKARGSETDGRLGLYEHRMDPGAPGASPHVHNEQLEAFYVLGGVVELHLDGKSFAAPPGTYVNVPMGVSHGFHNPYADQAKMLIIFTPALNREEYFRGLAELYADGNKPTEDELLTLMEKYDQFEVDLNGHNVPNWGRH</sequence>
<keyword evidence="3" id="KW-1185">Reference proteome</keyword>
<dbReference type="STRING" id="200378.SAMN05216553_101347"/>
<name>A0A1G7KKU5_9PSEU</name>
<proteinExistence type="predicted"/>
<dbReference type="SUPFAM" id="SSF51182">
    <property type="entry name" value="RmlC-like cupins"/>
    <property type="match status" value="1"/>
</dbReference>
<dbReference type="PANTHER" id="PTHR36440:SF1">
    <property type="entry name" value="PUTATIVE (AFU_ORTHOLOGUE AFUA_8G07350)-RELATED"/>
    <property type="match status" value="1"/>
</dbReference>
<evidence type="ECO:0000313" key="2">
    <source>
        <dbReference type="EMBL" id="SDF37822.1"/>
    </source>
</evidence>
<dbReference type="Gene3D" id="2.60.120.10">
    <property type="entry name" value="Jelly Rolls"/>
    <property type="match status" value="1"/>
</dbReference>
<gene>
    <name evidence="2" type="ORF">SAMN05216553_101347</name>
</gene>
<dbReference type="InterPro" id="IPR011051">
    <property type="entry name" value="RmlC_Cupin_sf"/>
</dbReference>
<reference evidence="3" key="1">
    <citation type="submission" date="2016-10" db="EMBL/GenBank/DDBJ databases">
        <authorList>
            <person name="Varghese N."/>
            <person name="Submissions S."/>
        </authorList>
    </citation>
    <scope>NUCLEOTIDE SEQUENCE [LARGE SCALE GENOMIC DNA]</scope>
    <source>
        <strain evidence="3">CGMCC 4.3506</strain>
    </source>
</reference>
<accession>A0A1G7KKU5</accession>
<dbReference type="RefSeq" id="WP_090044756.1">
    <property type="nucleotide sequence ID" value="NZ_FNCC01000001.1"/>
</dbReference>
<dbReference type="Pfam" id="PF07883">
    <property type="entry name" value="Cupin_2"/>
    <property type="match status" value="1"/>
</dbReference>
<evidence type="ECO:0000259" key="1">
    <source>
        <dbReference type="Pfam" id="PF07883"/>
    </source>
</evidence>
<protein>
    <submittedName>
        <fullName evidence="2">Cupin domain-containing protein</fullName>
    </submittedName>
</protein>
<dbReference type="Proteomes" id="UP000199623">
    <property type="component" value="Unassembled WGS sequence"/>
</dbReference>
<dbReference type="InterPro" id="IPR053146">
    <property type="entry name" value="QDO-like"/>
</dbReference>
<evidence type="ECO:0000313" key="3">
    <source>
        <dbReference type="Proteomes" id="UP000199623"/>
    </source>
</evidence>
<dbReference type="PANTHER" id="PTHR36440">
    <property type="entry name" value="PUTATIVE (AFU_ORTHOLOGUE AFUA_8G07350)-RELATED"/>
    <property type="match status" value="1"/>
</dbReference>
<feature type="domain" description="Cupin type-2" evidence="1">
    <location>
        <begin position="42"/>
        <end position="111"/>
    </location>
</feature>
<organism evidence="2 3">
    <name type="scientific">Lentzea fradiae</name>
    <dbReference type="NCBI Taxonomy" id="200378"/>
    <lineage>
        <taxon>Bacteria</taxon>
        <taxon>Bacillati</taxon>
        <taxon>Actinomycetota</taxon>
        <taxon>Actinomycetes</taxon>
        <taxon>Pseudonocardiales</taxon>
        <taxon>Pseudonocardiaceae</taxon>
        <taxon>Lentzea</taxon>
    </lineage>
</organism>
<dbReference type="InterPro" id="IPR014710">
    <property type="entry name" value="RmlC-like_jellyroll"/>
</dbReference>
<dbReference type="InterPro" id="IPR013096">
    <property type="entry name" value="Cupin_2"/>
</dbReference>
<dbReference type="AlphaFoldDB" id="A0A1G7KKU5"/>